<keyword evidence="3" id="KW-1185">Reference proteome</keyword>
<accession>A0A0B5D3Z1</accession>
<dbReference type="InterPro" id="IPR029058">
    <property type="entry name" value="AB_hydrolase_fold"/>
</dbReference>
<feature type="transmembrane region" description="Helical" evidence="1">
    <location>
        <begin position="436"/>
        <end position="461"/>
    </location>
</feature>
<dbReference type="AlphaFoldDB" id="A0A0B5D3Z1"/>
<gene>
    <name evidence="2" type="ORF">B842_08385</name>
</gene>
<evidence type="ECO:0008006" key="4">
    <source>
        <dbReference type="Google" id="ProtNLM"/>
    </source>
</evidence>
<dbReference type="STRING" id="1223515.B842_08385"/>
<feature type="transmembrane region" description="Helical" evidence="1">
    <location>
        <begin position="252"/>
        <end position="268"/>
    </location>
</feature>
<dbReference type="RefSeq" id="WP_052437832.1">
    <property type="nucleotide sequence ID" value="NZ_BCSU01000003.1"/>
</dbReference>
<keyword evidence="1" id="KW-0812">Transmembrane</keyword>
<reference evidence="2 3" key="1">
    <citation type="submission" date="2013-04" db="EMBL/GenBank/DDBJ databases">
        <title>Complete genome sequence of Corynebacterium humireducens DSM 45392(T), isolated from a wastewater-fed microbial fuel cell.</title>
        <authorList>
            <person name="Ruckert C."/>
            <person name="Albersmeier A."/>
            <person name="Kalinowski J."/>
        </authorList>
    </citation>
    <scope>NUCLEOTIDE SEQUENCE [LARGE SCALE GENOMIC DNA]</scope>
    <source>
        <strain evidence="3">MFC-5</strain>
    </source>
</reference>
<keyword evidence="1" id="KW-1133">Transmembrane helix</keyword>
<dbReference type="EMBL" id="CP005286">
    <property type="protein sequence ID" value="AJE33526.1"/>
    <property type="molecule type" value="Genomic_DNA"/>
</dbReference>
<dbReference type="Proteomes" id="UP000031524">
    <property type="component" value="Chromosome"/>
</dbReference>
<dbReference type="OrthoDB" id="3483116at2"/>
<proteinExistence type="predicted"/>
<protein>
    <recommendedName>
        <fullName evidence="4">AB hydrolase-1 domain-containing protein</fullName>
    </recommendedName>
</protein>
<organism evidence="2 3">
    <name type="scientific">Corynebacterium humireducens NBRC 106098 = DSM 45392</name>
    <dbReference type="NCBI Taxonomy" id="1223515"/>
    <lineage>
        <taxon>Bacteria</taxon>
        <taxon>Bacillati</taxon>
        <taxon>Actinomycetota</taxon>
        <taxon>Actinomycetes</taxon>
        <taxon>Mycobacteriales</taxon>
        <taxon>Corynebacteriaceae</taxon>
        <taxon>Corynebacterium</taxon>
    </lineage>
</organism>
<evidence type="ECO:0000313" key="2">
    <source>
        <dbReference type="EMBL" id="AJE33526.1"/>
    </source>
</evidence>
<evidence type="ECO:0000256" key="1">
    <source>
        <dbReference type="SAM" id="Phobius"/>
    </source>
</evidence>
<dbReference type="KEGG" id="chm:B842_08385"/>
<name>A0A0B5D3Z1_9CORY</name>
<keyword evidence="1" id="KW-0472">Membrane</keyword>
<evidence type="ECO:0000313" key="3">
    <source>
        <dbReference type="Proteomes" id="UP000031524"/>
    </source>
</evidence>
<dbReference type="Gene3D" id="3.40.50.1820">
    <property type="entry name" value="alpha/beta hydrolase"/>
    <property type="match status" value="1"/>
</dbReference>
<sequence length="595" mass="62681">METTQSGVPVLLFLHGVGEGDPAGRWRAALETALPGVGYPGLSDVRVISPWYADALRERGEKVRMPGTTVGKLRKEALDAHRRDLVQRTAAMEQMLGRHVRGQDAPLATAVVNAAVGSPGFVQAQNYLQDEGVRAQVLTRILGELPESGRIVIVGHSLGSVIAADLLSRLPAGLEVAGLVTIGSPLANAHFDVGALHGQLRNPPANLAWWVNLWSASDPVAALRGVSSVFPWVLDLKVPTSLLPGPSHSSRAYLGTAAAATAVGYALFGSRSREIVLASTGVDITLDPQERTGLQALRYAHLISERLDGEQAERYRGALRLVQAAVIADIRVRAHRNNRPLPLAVQDLEPDLTSSGLPVPPASRHLSQEEAVVPLITLAEQNLLAPFEIDVDRKVRIEAMEDLTAGMGLGSSLGRSVFEALDEATRVLEGKRAIRWVKWGTVAIGTLALALATGGLALAAAPGLAGAAAVTSALAGFGPGGMIGGLVTAGTLVSAGTTGIAVGVLSPGTSPESVEALVKSQLAVVILRTKLHLEPDPTIWMSLAEMERMLHRERTLLAPYSDEKAEVITALDRKLAAVTAALNHMGTDSTWQVLA</sequence>
<dbReference type="SUPFAM" id="SSF53474">
    <property type="entry name" value="alpha/beta-Hydrolases"/>
    <property type="match status" value="1"/>
</dbReference>
<dbReference type="HOGENOM" id="CLU_031107_0_0_11"/>